<dbReference type="GO" id="GO:0070059">
    <property type="term" value="P:intrinsic apoptotic signaling pathway in response to endoplasmic reticulum stress"/>
    <property type="evidence" value="ECO:0007669"/>
    <property type="project" value="TreeGrafter"/>
</dbReference>
<dbReference type="GO" id="GO:0036498">
    <property type="term" value="P:IRE1-mediated unfolded protein response"/>
    <property type="evidence" value="ECO:0007669"/>
    <property type="project" value="TreeGrafter"/>
</dbReference>
<dbReference type="Gene3D" id="2.130.10.10">
    <property type="entry name" value="YVTN repeat-like/Quinoprotein amine dehydrogenase"/>
    <property type="match status" value="1"/>
</dbReference>
<feature type="transmembrane region" description="Helical" evidence="8">
    <location>
        <begin position="418"/>
        <end position="436"/>
    </location>
</feature>
<accession>A0AAV4A4X0</accession>
<feature type="signal peptide" evidence="9">
    <location>
        <begin position="1"/>
        <end position="23"/>
    </location>
</feature>
<dbReference type="InterPro" id="IPR015943">
    <property type="entry name" value="WD40/YVTN_repeat-like_dom_sf"/>
</dbReference>
<feature type="region of interest" description="Disordered" evidence="7">
    <location>
        <begin position="458"/>
        <end position="479"/>
    </location>
</feature>
<keyword evidence="5 11" id="KW-0418">Kinase</keyword>
<dbReference type="InterPro" id="IPR045133">
    <property type="entry name" value="IRE1/2-like"/>
</dbReference>
<dbReference type="GO" id="GO:0004521">
    <property type="term" value="F:RNA endonuclease activity"/>
    <property type="evidence" value="ECO:0007669"/>
    <property type="project" value="InterPro"/>
</dbReference>
<keyword evidence="8" id="KW-1133">Transmembrane helix</keyword>
<dbReference type="InterPro" id="IPR018391">
    <property type="entry name" value="PQQ_b-propeller_rpt"/>
</dbReference>
<gene>
    <name evidence="11" type="ORF">PoB_002882200</name>
</gene>
<dbReference type="EC" id="2.7.11.1" evidence="1"/>
<keyword evidence="12" id="KW-1185">Reference proteome</keyword>
<dbReference type="PANTHER" id="PTHR13954:SF6">
    <property type="entry name" value="NON-SPECIFIC SERINE_THREONINE PROTEIN KINASE"/>
    <property type="match status" value="1"/>
</dbReference>
<keyword evidence="9" id="KW-0732">Signal</keyword>
<evidence type="ECO:0000256" key="5">
    <source>
        <dbReference type="ARBA" id="ARBA00022777"/>
    </source>
</evidence>
<evidence type="ECO:0000256" key="1">
    <source>
        <dbReference type="ARBA" id="ARBA00012513"/>
    </source>
</evidence>
<proteinExistence type="predicted"/>
<feature type="region of interest" description="Disordered" evidence="7">
    <location>
        <begin position="310"/>
        <end position="336"/>
    </location>
</feature>
<feature type="chain" id="PRO_5043584933" description="non-specific serine/threonine protein kinase" evidence="9">
    <location>
        <begin position="24"/>
        <end position="582"/>
    </location>
</feature>
<keyword evidence="8" id="KW-0812">Transmembrane</keyword>
<evidence type="ECO:0000259" key="10">
    <source>
        <dbReference type="Pfam" id="PF13360"/>
    </source>
</evidence>
<dbReference type="SUPFAM" id="SSF56112">
    <property type="entry name" value="Protein kinase-like (PK-like)"/>
    <property type="match status" value="1"/>
</dbReference>
<feature type="compositionally biased region" description="Low complexity" evidence="7">
    <location>
        <begin position="459"/>
        <end position="473"/>
    </location>
</feature>
<dbReference type="PANTHER" id="PTHR13954">
    <property type="entry name" value="IRE1-RELATED"/>
    <property type="match status" value="1"/>
</dbReference>
<dbReference type="InterPro" id="IPR011047">
    <property type="entry name" value="Quinoprotein_ADH-like_sf"/>
</dbReference>
<evidence type="ECO:0000256" key="8">
    <source>
        <dbReference type="SAM" id="Phobius"/>
    </source>
</evidence>
<dbReference type="SUPFAM" id="SSF50998">
    <property type="entry name" value="Quinoprotein alcohol dehydrogenase-like"/>
    <property type="match status" value="1"/>
</dbReference>
<evidence type="ECO:0000256" key="3">
    <source>
        <dbReference type="ARBA" id="ARBA00022679"/>
    </source>
</evidence>
<dbReference type="GO" id="GO:0005524">
    <property type="term" value="F:ATP binding"/>
    <property type="evidence" value="ECO:0007669"/>
    <property type="project" value="UniProtKB-KW"/>
</dbReference>
<evidence type="ECO:0000256" key="9">
    <source>
        <dbReference type="SAM" id="SignalP"/>
    </source>
</evidence>
<dbReference type="SMART" id="SM00564">
    <property type="entry name" value="PQQ"/>
    <property type="match status" value="4"/>
</dbReference>
<keyword evidence="3" id="KW-0808">Transferase</keyword>
<keyword evidence="8" id="KW-0472">Membrane</keyword>
<dbReference type="GO" id="GO:1990604">
    <property type="term" value="C:IRE1-TRAF2-ASK1 complex"/>
    <property type="evidence" value="ECO:0007669"/>
    <property type="project" value="TreeGrafter"/>
</dbReference>
<dbReference type="InterPro" id="IPR011009">
    <property type="entry name" value="Kinase-like_dom_sf"/>
</dbReference>
<feature type="domain" description="Pyrrolo-quinoline quinone repeat" evidence="10">
    <location>
        <begin position="108"/>
        <end position="226"/>
    </location>
</feature>
<reference evidence="11 12" key="1">
    <citation type="journal article" date="2021" name="Elife">
        <title>Chloroplast acquisition without the gene transfer in kleptoplastic sea slugs, Plakobranchus ocellatus.</title>
        <authorList>
            <person name="Maeda T."/>
            <person name="Takahashi S."/>
            <person name="Yoshida T."/>
            <person name="Shimamura S."/>
            <person name="Takaki Y."/>
            <person name="Nagai Y."/>
            <person name="Toyoda A."/>
            <person name="Suzuki Y."/>
            <person name="Arimoto A."/>
            <person name="Ishii H."/>
            <person name="Satoh N."/>
            <person name="Nishiyama T."/>
            <person name="Hasebe M."/>
            <person name="Maruyama T."/>
            <person name="Minagawa J."/>
            <person name="Obokata J."/>
            <person name="Shigenobu S."/>
        </authorList>
    </citation>
    <scope>NUCLEOTIDE SEQUENCE [LARGE SCALE GENOMIC DNA]</scope>
</reference>
<dbReference type="AlphaFoldDB" id="A0AAV4A4X0"/>
<comment type="caution">
    <text evidence="11">The sequence shown here is derived from an EMBL/GenBank/DDBJ whole genome shotgun (WGS) entry which is preliminary data.</text>
</comment>
<sequence>MAQGRTLSFRLVVLVFLCGFAFCQSNNQLSVQDSVLFISTLSGSFYTVGRTSGKILWSLKEDPVLRVPVDFASGPSFLPDPKDGSLYAISANQEPIKKLPFTIPELVTAAPCKSSEGIFYTGSKRDLWIAIDPVTGAKVQTLSSDGAQKVCPSSSEHLMYIGRTEYSIMMFDGKTGVKSWNATYMDYSSHVGPDVNDYAYRHFVSSSTGTAITIDRDTGNMLWSRDFDSPVVAMYQMHHEGLQAVPFASFAAETLDHLTGQMASTHWKDRFMDTNLRQTFYPKLYVGESQHGAYALIALVDETIPTLTATSTGPLQIEGPNMSSENEREESDPERVYTSREELIKATTIRRGGGVLMLGFHEMPQKSGSRISSIYQISDKSEDNVIKPNAESSGSLANKTRISSGWQLLAFIQEDLKFTVLVVLALIILVAVLYIFPKRAENSMRILLEQQLEEHRRNQSAQVSSHLQSSPSHSDIKSGEDLSDGHFKVGKIIFNPKDVLGHGCEGTFVYSGRFDNRNVAVKRLLPECFSFADREVELLRESDQHPNVIRYFCMHDADLPITPHLAGKSRIFASVPQSRMFS</sequence>
<dbReference type="GO" id="GO:0004674">
    <property type="term" value="F:protein serine/threonine kinase activity"/>
    <property type="evidence" value="ECO:0007669"/>
    <property type="project" value="UniProtKB-KW"/>
</dbReference>
<evidence type="ECO:0000256" key="6">
    <source>
        <dbReference type="ARBA" id="ARBA00022840"/>
    </source>
</evidence>
<keyword evidence="6" id="KW-0067">ATP-binding</keyword>
<dbReference type="Gene3D" id="3.30.200.20">
    <property type="entry name" value="Phosphorylase Kinase, domain 1"/>
    <property type="match status" value="1"/>
</dbReference>
<dbReference type="Pfam" id="PF13360">
    <property type="entry name" value="PQQ_2"/>
    <property type="match status" value="1"/>
</dbReference>
<name>A0AAV4A4X0_9GAST</name>
<dbReference type="InterPro" id="IPR002372">
    <property type="entry name" value="PQQ_rpt_dom"/>
</dbReference>
<evidence type="ECO:0000313" key="11">
    <source>
        <dbReference type="EMBL" id="GFO02317.1"/>
    </source>
</evidence>
<protein>
    <recommendedName>
        <fullName evidence="1">non-specific serine/threonine protein kinase</fullName>
        <ecNumber evidence="1">2.7.11.1</ecNumber>
    </recommendedName>
</protein>
<evidence type="ECO:0000256" key="2">
    <source>
        <dbReference type="ARBA" id="ARBA00022527"/>
    </source>
</evidence>
<keyword evidence="2" id="KW-0723">Serine/threonine-protein kinase</keyword>
<evidence type="ECO:0000313" key="12">
    <source>
        <dbReference type="Proteomes" id="UP000735302"/>
    </source>
</evidence>
<evidence type="ECO:0000256" key="4">
    <source>
        <dbReference type="ARBA" id="ARBA00022741"/>
    </source>
</evidence>
<organism evidence="11 12">
    <name type="scientific">Plakobranchus ocellatus</name>
    <dbReference type="NCBI Taxonomy" id="259542"/>
    <lineage>
        <taxon>Eukaryota</taxon>
        <taxon>Metazoa</taxon>
        <taxon>Spiralia</taxon>
        <taxon>Lophotrochozoa</taxon>
        <taxon>Mollusca</taxon>
        <taxon>Gastropoda</taxon>
        <taxon>Heterobranchia</taxon>
        <taxon>Euthyneura</taxon>
        <taxon>Panpulmonata</taxon>
        <taxon>Sacoglossa</taxon>
        <taxon>Placobranchoidea</taxon>
        <taxon>Plakobranchidae</taxon>
        <taxon>Plakobranchus</taxon>
    </lineage>
</organism>
<dbReference type="Proteomes" id="UP000735302">
    <property type="component" value="Unassembled WGS sequence"/>
</dbReference>
<dbReference type="GO" id="GO:0051082">
    <property type="term" value="F:unfolded protein binding"/>
    <property type="evidence" value="ECO:0007669"/>
    <property type="project" value="TreeGrafter"/>
</dbReference>
<dbReference type="EMBL" id="BLXT01003580">
    <property type="protein sequence ID" value="GFO02317.1"/>
    <property type="molecule type" value="Genomic_DNA"/>
</dbReference>
<dbReference type="CDD" id="cd09769">
    <property type="entry name" value="Luminal_IRE1"/>
    <property type="match status" value="1"/>
</dbReference>
<dbReference type="FunFam" id="3.30.200.20:FF:000077">
    <property type="entry name" value="Putative Serine/threonine-protein kinase/endoribonuclease IRE1"/>
    <property type="match status" value="1"/>
</dbReference>
<evidence type="ECO:0000256" key="7">
    <source>
        <dbReference type="SAM" id="MobiDB-lite"/>
    </source>
</evidence>
<keyword evidence="4" id="KW-0547">Nucleotide-binding</keyword>